<dbReference type="AlphaFoldDB" id="A0A816CIQ1"/>
<feature type="compositionally biased region" description="Basic and acidic residues" evidence="2">
    <location>
        <begin position="798"/>
        <end position="813"/>
    </location>
</feature>
<dbReference type="Gene3D" id="2.40.180.10">
    <property type="entry name" value="Catalase core domain"/>
    <property type="match status" value="2"/>
</dbReference>
<evidence type="ECO:0000256" key="1">
    <source>
        <dbReference type="PROSITE-ProRule" id="PRU00152"/>
    </source>
</evidence>
<name>A0A816CIQ1_ADIRI</name>
<dbReference type="InterPro" id="IPR052970">
    <property type="entry name" value="Inner_ear_hair_cell_LOXHD"/>
</dbReference>
<feature type="domain" description="PLAT" evidence="3">
    <location>
        <begin position="156"/>
        <end position="275"/>
    </location>
</feature>
<dbReference type="InterPro" id="IPR036392">
    <property type="entry name" value="PLAT/LH2_dom_sf"/>
</dbReference>
<evidence type="ECO:0000313" key="5">
    <source>
        <dbReference type="Proteomes" id="UP000663828"/>
    </source>
</evidence>
<comment type="caution">
    <text evidence="4">The sequence shown here is derived from an EMBL/GenBank/DDBJ whole genome shotgun (WGS) entry which is preliminary data.</text>
</comment>
<dbReference type="PROSITE" id="PS50095">
    <property type="entry name" value="PLAT"/>
    <property type="match status" value="3"/>
</dbReference>
<feature type="compositionally biased region" description="Basic and acidic residues" evidence="2">
    <location>
        <begin position="578"/>
        <end position="588"/>
    </location>
</feature>
<feature type="domain" description="PLAT" evidence="3">
    <location>
        <begin position="285"/>
        <end position="406"/>
    </location>
</feature>
<dbReference type="EMBL" id="CAJNOR010007700">
    <property type="protein sequence ID" value="CAF1621815.1"/>
    <property type="molecule type" value="Genomic_DNA"/>
</dbReference>
<dbReference type="PANTHER" id="PTHR45901:SF3">
    <property type="entry name" value="LIPOXYGENASE HOMOLOGY DOMAIN-CONTAINING PROTEIN 1"/>
    <property type="match status" value="1"/>
</dbReference>
<evidence type="ECO:0000256" key="2">
    <source>
        <dbReference type="SAM" id="MobiDB-lite"/>
    </source>
</evidence>
<keyword evidence="5" id="KW-1185">Reference proteome</keyword>
<dbReference type="SUPFAM" id="SSF49723">
    <property type="entry name" value="Lipase/lipooxygenase domain (PLAT/LH2 domain)"/>
    <property type="match status" value="3"/>
</dbReference>
<feature type="compositionally biased region" description="Basic and acidic residues" evidence="2">
    <location>
        <begin position="709"/>
        <end position="737"/>
    </location>
</feature>
<feature type="region of interest" description="Disordered" evidence="2">
    <location>
        <begin position="574"/>
        <end position="613"/>
    </location>
</feature>
<sequence>MDVKYIGGDEPWTLPFGDHYNAPIETFKSSSTSPSELESIARRHGFEPLYSASEKQSQPRFPFANDNLQWMNTGTLFTDKTIESDMTGIHHTDFSDNHGHTFCYLCSINAHQHERSKPRAESQRRKLIPYDNPKALKARSASFNRPASSLSTIGSTPYRFIVRTATGKDSGTRAQVFLYMYGTDQDWTSINLRAGTNQTADGFPAGSVRTFCLKGPDIGELHRLNVNLVGARSSKEWFLKEIEITNLNTSKTWLCEFNCWLPKTDDQEPHSHVKPARELNLKNLCVYVLQVRTGGKQFAGTDSLIQVMIKGTDSQTRQLSLTSDASNLFEQNQLDTFAIVGWDLGDLLELTVTSDRTQMASDWDLKEMNIWKILPDNEHKQVLVYFPFNQWIGKKKSTSTAKRETYRPIDHHPRGPTCYHIAIKTGDVHGAGTDANVYIIIYGESGRSTTHLLDNISKNDFERNTTSEFTVMDIDVGNINAIKIWHDNSKLGAAWFLDTVIVRKKHSVCRSITNIFIQRVTQISKVLYDQACEQLKRNHKIQLSSSKDKDHYSLDGNLSRKSALAKKVTWDEESIGSQDERHSNDSHRSKSKQAIIDQKRQKSPVSQQAEAGHFDHKATWISSHSYRDNKWRIKSIEEANHLKLDKSTQSLLLSDRLASDNKIKTTVNSRDDDVYEFQANCWLARDKSDGKLEITLKPKSSQLSSHTSNETKFKSSFDTHHDDRHTKRSSPSDRDIPPRSQRSVTPSDHYPRETTKPPIYESRESHRSSDLLGQLKESSLDKNRRPASPSQSPKHPRDHSERIVPSASERDLLAKLTDPSPRHPPSAVKSLIDTYSSDLYKQSGKSPRSHLDRSSPFTSGQDLPPRRPLDSSSGPKSGVRSLIETSTHRPNSNSIYGSAYGTIPTDKL</sequence>
<evidence type="ECO:0000259" key="3">
    <source>
        <dbReference type="PROSITE" id="PS50095"/>
    </source>
</evidence>
<feature type="compositionally biased region" description="Polar residues" evidence="2">
    <location>
        <begin position="833"/>
        <end position="846"/>
    </location>
</feature>
<evidence type="ECO:0000313" key="4">
    <source>
        <dbReference type="EMBL" id="CAF1621815.1"/>
    </source>
</evidence>
<feature type="compositionally biased region" description="Polar residues" evidence="2">
    <location>
        <begin position="883"/>
        <end position="896"/>
    </location>
</feature>
<dbReference type="Pfam" id="PF01477">
    <property type="entry name" value="PLAT"/>
    <property type="match status" value="3"/>
</dbReference>
<feature type="region of interest" description="Disordered" evidence="2">
    <location>
        <begin position="697"/>
        <end position="908"/>
    </location>
</feature>
<dbReference type="Gene3D" id="2.60.60.20">
    <property type="entry name" value="PLAT/LH2 domain"/>
    <property type="match status" value="1"/>
</dbReference>
<comment type="caution">
    <text evidence="1">Lacks conserved residue(s) required for the propagation of feature annotation.</text>
</comment>
<feature type="compositionally biased region" description="Basic and acidic residues" evidence="2">
    <location>
        <begin position="749"/>
        <end position="769"/>
    </location>
</feature>
<dbReference type="PANTHER" id="PTHR45901">
    <property type="entry name" value="PROTEIN CBG12474"/>
    <property type="match status" value="1"/>
</dbReference>
<dbReference type="Proteomes" id="UP000663828">
    <property type="component" value="Unassembled WGS sequence"/>
</dbReference>
<gene>
    <name evidence="4" type="ORF">XAT740_LOCUS50347</name>
</gene>
<accession>A0A816CIQ1</accession>
<feature type="compositionally biased region" description="Polar residues" evidence="2">
    <location>
        <begin position="698"/>
        <end position="708"/>
    </location>
</feature>
<protein>
    <recommendedName>
        <fullName evidence="3">PLAT domain-containing protein</fullName>
    </recommendedName>
</protein>
<proteinExistence type="predicted"/>
<feature type="domain" description="PLAT" evidence="3">
    <location>
        <begin position="417"/>
        <end position="534"/>
    </location>
</feature>
<reference evidence="4" key="1">
    <citation type="submission" date="2021-02" db="EMBL/GenBank/DDBJ databases">
        <authorList>
            <person name="Nowell W R."/>
        </authorList>
    </citation>
    <scope>NUCLEOTIDE SEQUENCE</scope>
</reference>
<dbReference type="InterPro" id="IPR001024">
    <property type="entry name" value="PLAT/LH2_dom"/>
</dbReference>
<organism evidence="4 5">
    <name type="scientific">Adineta ricciae</name>
    <name type="common">Rotifer</name>
    <dbReference type="NCBI Taxonomy" id="249248"/>
    <lineage>
        <taxon>Eukaryota</taxon>
        <taxon>Metazoa</taxon>
        <taxon>Spiralia</taxon>
        <taxon>Gnathifera</taxon>
        <taxon>Rotifera</taxon>
        <taxon>Eurotatoria</taxon>
        <taxon>Bdelloidea</taxon>
        <taxon>Adinetida</taxon>
        <taxon>Adinetidae</taxon>
        <taxon>Adineta</taxon>
    </lineage>
</organism>